<dbReference type="Proteomes" id="UP000242144">
    <property type="component" value="Unassembled WGS sequence"/>
</dbReference>
<evidence type="ECO:0000313" key="8">
    <source>
        <dbReference type="EMBL" id="PTG15584.1"/>
    </source>
</evidence>
<reference evidence="8" key="2">
    <citation type="submission" date="2018-03" db="EMBL/GenBank/DDBJ databases">
        <authorList>
            <person name="Naushad S."/>
        </authorList>
    </citation>
    <scope>NUCLEOTIDE SEQUENCE</scope>
    <source>
        <strain evidence="9">SNUC 105</strain>
        <strain evidence="10">SNUC 1363</strain>
        <strain evidence="8">SNUC 505</strain>
    </source>
</reference>
<feature type="domain" description="NADPH-dependent FMN reductase-like" evidence="7">
    <location>
        <begin position="2"/>
        <end position="103"/>
    </location>
</feature>
<evidence type="ECO:0000313" key="9">
    <source>
        <dbReference type="EMBL" id="PTG27571.1"/>
    </source>
</evidence>
<sequence length="179" mass="20885">MITVLFGGSRENGNTATLTKKILKGHGYQWIDLTKLAFNPVRDVRHESIQILEYNDDYQRVIDQVLESDEVIFASPVYWYSVSGTLKSFIDHWSETLQDPRYQDFKERMQKITFRLVLVGGDSPRIKALPCVQQIEYSLQFLGAHLADYLIGYAEKPDDILHDQYAIKEAERWNKLYSF</sequence>
<reference evidence="11 12" key="1">
    <citation type="journal article" date="2016" name="Front. Microbiol.">
        <title>Comprehensive Phylogenetic Analysis of Bovine Non-aureus Staphylococci Species Based on Whole-Genome Sequencing.</title>
        <authorList>
            <person name="Naushad S."/>
            <person name="Barkema H.W."/>
            <person name="Luby C."/>
            <person name="Condas L.A."/>
            <person name="Nobrega D.B."/>
            <person name="Carson D.A."/>
            <person name="De Buck J."/>
        </authorList>
    </citation>
    <scope>NUCLEOTIDE SEQUENCE [LARGE SCALE GENOMIC DNA]</scope>
    <source>
        <strain evidence="9 12">SNUC 105</strain>
        <strain evidence="10 11">SNUC 1363</strain>
        <strain evidence="8 13">SNUC 505</strain>
    </source>
</reference>
<comment type="subunit">
    <text evidence="1">Homotetramer.</text>
</comment>
<evidence type="ECO:0000259" key="7">
    <source>
        <dbReference type="Pfam" id="PF03358"/>
    </source>
</evidence>
<name>A0AAE5SZU5_STACR</name>
<dbReference type="EMBL" id="PZBZ01000017">
    <property type="protein sequence ID" value="PTG15584.1"/>
    <property type="molecule type" value="Genomic_DNA"/>
</dbReference>
<accession>A0AAE5SZU5</accession>
<dbReference type="InterPro" id="IPR005025">
    <property type="entry name" value="FMN_Rdtase-like_dom"/>
</dbReference>
<dbReference type="EMBL" id="PZCM01000005">
    <property type="protein sequence ID" value="PTG27571.1"/>
    <property type="molecule type" value="Genomic_DNA"/>
</dbReference>
<dbReference type="PANTHER" id="PTHR43278">
    <property type="entry name" value="NAD(P)H-DEPENDENT FMN-CONTAINING OXIDOREDUCTASE YWQN-RELATED"/>
    <property type="match status" value="1"/>
</dbReference>
<protein>
    <recommendedName>
        <fullName evidence="2">FMN-dependent NADPH-azoreductase</fullName>
    </recommendedName>
    <alternativeName>
        <fullName evidence="6">NADPH-dependent flavo-azoreductase</fullName>
    </alternativeName>
    <alternativeName>
        <fullName evidence="5">NADPH-flavin azoreductase</fullName>
    </alternativeName>
</protein>
<evidence type="ECO:0000256" key="5">
    <source>
        <dbReference type="ARBA" id="ARBA00031831"/>
    </source>
</evidence>
<evidence type="ECO:0000256" key="6">
    <source>
        <dbReference type="ARBA" id="ARBA00032807"/>
    </source>
</evidence>
<evidence type="ECO:0000313" key="12">
    <source>
        <dbReference type="Proteomes" id="UP000242144"/>
    </source>
</evidence>
<dbReference type="PANTHER" id="PTHR43278:SF4">
    <property type="entry name" value="NAD(P)H-DEPENDENT FMN-CONTAINING OXIDOREDUCTASE YWQN-RELATED"/>
    <property type="match status" value="1"/>
</dbReference>
<keyword evidence="11" id="KW-1185">Reference proteome</keyword>
<evidence type="ECO:0000256" key="4">
    <source>
        <dbReference type="ARBA" id="ARBA00022643"/>
    </source>
</evidence>
<comment type="caution">
    <text evidence="8">The sequence shown here is derived from an EMBL/GenBank/DDBJ whole genome shotgun (WGS) entry which is preliminary data.</text>
</comment>
<dbReference type="InterPro" id="IPR051796">
    <property type="entry name" value="ISF_SsuE-like"/>
</dbReference>
<dbReference type="AlphaFoldDB" id="A0AAE5SZU5"/>
<evidence type="ECO:0000313" key="11">
    <source>
        <dbReference type="Proteomes" id="UP000242008"/>
    </source>
</evidence>
<dbReference type="Gene3D" id="3.40.50.360">
    <property type="match status" value="1"/>
</dbReference>
<dbReference type="Proteomes" id="UP000242008">
    <property type="component" value="Unassembled WGS sequence"/>
</dbReference>
<evidence type="ECO:0000313" key="10">
    <source>
        <dbReference type="EMBL" id="PTG70137.1"/>
    </source>
</evidence>
<gene>
    <name evidence="9" type="ORF">BU638_05775</name>
    <name evidence="8" type="ORF">BU653_04335</name>
    <name evidence="10" type="ORF">BU676_04815</name>
</gene>
<evidence type="ECO:0000256" key="2">
    <source>
        <dbReference type="ARBA" id="ARBA00016393"/>
    </source>
</evidence>
<dbReference type="InterPro" id="IPR029039">
    <property type="entry name" value="Flavoprotein-like_sf"/>
</dbReference>
<dbReference type="GO" id="GO:0016491">
    <property type="term" value="F:oxidoreductase activity"/>
    <property type="evidence" value="ECO:0007669"/>
    <property type="project" value="InterPro"/>
</dbReference>
<dbReference type="Proteomes" id="UP000242704">
    <property type="component" value="Unassembled WGS sequence"/>
</dbReference>
<keyword evidence="3" id="KW-0285">Flavoprotein</keyword>
<dbReference type="SUPFAM" id="SSF52218">
    <property type="entry name" value="Flavoproteins"/>
    <property type="match status" value="1"/>
</dbReference>
<dbReference type="Pfam" id="PF03358">
    <property type="entry name" value="FMN_red"/>
    <property type="match status" value="1"/>
</dbReference>
<evidence type="ECO:0000256" key="1">
    <source>
        <dbReference type="ARBA" id="ARBA00011881"/>
    </source>
</evidence>
<evidence type="ECO:0000256" key="3">
    <source>
        <dbReference type="ARBA" id="ARBA00022630"/>
    </source>
</evidence>
<proteinExistence type="predicted"/>
<dbReference type="RefSeq" id="WP_037572791.1">
    <property type="nucleotide sequence ID" value="NZ_BMDK01000001.1"/>
</dbReference>
<evidence type="ECO:0000313" key="13">
    <source>
        <dbReference type="Proteomes" id="UP000242704"/>
    </source>
</evidence>
<keyword evidence="4" id="KW-0288">FMN</keyword>
<organism evidence="8 13">
    <name type="scientific">Staphylococcus chromogenes</name>
    <name type="common">Staphylococcus hyicus subsp. chromogenes</name>
    <dbReference type="NCBI Taxonomy" id="46126"/>
    <lineage>
        <taxon>Bacteria</taxon>
        <taxon>Bacillati</taxon>
        <taxon>Bacillota</taxon>
        <taxon>Bacilli</taxon>
        <taxon>Bacillales</taxon>
        <taxon>Staphylococcaceae</taxon>
        <taxon>Staphylococcus</taxon>
    </lineage>
</organism>
<dbReference type="EMBL" id="PZAO01000008">
    <property type="protein sequence ID" value="PTG70137.1"/>
    <property type="molecule type" value="Genomic_DNA"/>
</dbReference>